<feature type="region of interest" description="Disordered" evidence="1">
    <location>
        <begin position="40"/>
        <end position="62"/>
    </location>
</feature>
<dbReference type="EMBL" id="MT142533">
    <property type="protein sequence ID" value="QJA84708.1"/>
    <property type="molecule type" value="Genomic_DNA"/>
</dbReference>
<dbReference type="EMBL" id="MT144034">
    <property type="protein sequence ID" value="QJA47187.1"/>
    <property type="molecule type" value="Genomic_DNA"/>
</dbReference>
<evidence type="ECO:0000256" key="1">
    <source>
        <dbReference type="SAM" id="MobiDB-lite"/>
    </source>
</evidence>
<evidence type="ECO:0000313" key="2">
    <source>
        <dbReference type="EMBL" id="QJA47187.1"/>
    </source>
</evidence>
<dbReference type="EMBL" id="MT144931">
    <property type="protein sequence ID" value="QJI01543.1"/>
    <property type="molecule type" value="Genomic_DNA"/>
</dbReference>
<accession>A0A6H1ZIP4</accession>
<proteinExistence type="predicted"/>
<organism evidence="2">
    <name type="scientific">viral metagenome</name>
    <dbReference type="NCBI Taxonomy" id="1070528"/>
    <lineage>
        <taxon>unclassified sequences</taxon>
        <taxon>metagenomes</taxon>
        <taxon>organismal metagenomes</taxon>
    </lineage>
</organism>
<name>A0A6H1ZIP4_9ZZZZ</name>
<dbReference type="EMBL" id="MT141566">
    <property type="protein sequence ID" value="QJA67142.1"/>
    <property type="molecule type" value="Genomic_DNA"/>
</dbReference>
<protein>
    <submittedName>
        <fullName evidence="2">Uncharacterized protein</fullName>
    </submittedName>
</protein>
<evidence type="ECO:0000313" key="5">
    <source>
        <dbReference type="EMBL" id="QJI01543.1"/>
    </source>
</evidence>
<evidence type="ECO:0000313" key="3">
    <source>
        <dbReference type="EMBL" id="QJA67142.1"/>
    </source>
</evidence>
<evidence type="ECO:0000313" key="4">
    <source>
        <dbReference type="EMBL" id="QJA84708.1"/>
    </source>
</evidence>
<reference evidence="2" key="1">
    <citation type="submission" date="2020-03" db="EMBL/GenBank/DDBJ databases">
        <title>The deep terrestrial virosphere.</title>
        <authorList>
            <person name="Holmfeldt K."/>
            <person name="Nilsson E."/>
            <person name="Simone D."/>
            <person name="Lopez-Fernandez M."/>
            <person name="Wu X."/>
            <person name="de Brujin I."/>
            <person name="Lundin D."/>
            <person name="Andersson A."/>
            <person name="Bertilsson S."/>
            <person name="Dopson M."/>
        </authorList>
    </citation>
    <scope>NUCLEOTIDE SEQUENCE</scope>
    <source>
        <strain evidence="4">MM415A00172</strain>
        <strain evidence="3">MM415B00296</strain>
        <strain evidence="2">TM448A00615</strain>
        <strain evidence="5">TM448B02627</strain>
    </source>
</reference>
<gene>
    <name evidence="4" type="ORF">MM415A00172_0052</name>
    <name evidence="3" type="ORF">MM415B00296_0048</name>
    <name evidence="2" type="ORF">TM448A00615_0026</name>
    <name evidence="5" type="ORF">TM448B02627_0006</name>
</gene>
<dbReference type="AlphaFoldDB" id="A0A6H1ZIP4"/>
<sequence>MTTILGEHVSSFRPVKIHKPILPKERFAIRYRIHPKTRKITPEELQELKSKYEEELNDPTKA</sequence>